<evidence type="ECO:0000313" key="1">
    <source>
        <dbReference type="EMBL" id="MFM9330963.1"/>
    </source>
</evidence>
<name>A0ACC7P1U2_9BACL</name>
<comment type="caution">
    <text evidence="1">The sequence shown here is derived from an EMBL/GenBank/DDBJ whole genome shotgun (WGS) entry which is preliminary data.</text>
</comment>
<gene>
    <name evidence="1" type="ORF">ACI1P1_21965</name>
</gene>
<dbReference type="Proteomes" id="UP001631969">
    <property type="component" value="Unassembled WGS sequence"/>
</dbReference>
<evidence type="ECO:0000313" key="2">
    <source>
        <dbReference type="Proteomes" id="UP001631969"/>
    </source>
</evidence>
<proteinExistence type="predicted"/>
<sequence length="296" mass="32651">MNSNRYEIFLKVVELGNITRAAEALNYTQSGVSHAISALEKETGFALFRRSSNGVTLTDNGKQILERVQGLVNQQRSLAQTIANINHIVAGTIRVGTFTSVSSQWLPGIIRSFSERYPLVDFELLDGNYDDITEWITQGKIDCGFLTAPVPETLSFLPLKQDPLLVLMEPGHPLTGREALSLEDIIKEPFIMPMKGSDNDIRAVLKDTGSPPKIKYTLNDDISVMAMVANGFGISIMPELIIRNVTFPMAARPLNPPQYRHIGMVSLPISAVSIVARAFLQFLGGMDVMQFESKPV</sequence>
<accession>A0ACC7P1U2</accession>
<keyword evidence="2" id="KW-1185">Reference proteome</keyword>
<dbReference type="EMBL" id="JBJURJ010000015">
    <property type="protein sequence ID" value="MFM9330963.1"/>
    <property type="molecule type" value="Genomic_DNA"/>
</dbReference>
<reference evidence="1" key="1">
    <citation type="submission" date="2024-12" db="EMBL/GenBank/DDBJ databases">
        <authorList>
            <person name="Wu N."/>
        </authorList>
    </citation>
    <scope>NUCLEOTIDE SEQUENCE</scope>
    <source>
        <strain evidence="1">P15</strain>
    </source>
</reference>
<protein>
    <submittedName>
        <fullName evidence="1">LysR family transcriptional regulator</fullName>
    </submittedName>
</protein>
<organism evidence="1 2">
    <name type="scientific">Paenibacillus mesotrionivorans</name>
    <dbReference type="NCBI Taxonomy" id="3160968"/>
    <lineage>
        <taxon>Bacteria</taxon>
        <taxon>Bacillati</taxon>
        <taxon>Bacillota</taxon>
        <taxon>Bacilli</taxon>
        <taxon>Bacillales</taxon>
        <taxon>Paenibacillaceae</taxon>
        <taxon>Paenibacillus</taxon>
    </lineage>
</organism>